<dbReference type="RefSeq" id="WP_261893330.1">
    <property type="nucleotide sequence ID" value="NZ_AP024895.1"/>
</dbReference>
<dbReference type="InterPro" id="IPR021085">
    <property type="entry name" value="AvrE_T3Es"/>
</dbReference>
<dbReference type="Pfam" id="PF11725">
    <property type="entry name" value="AvrE_T3Es"/>
    <property type="match status" value="1"/>
</dbReference>
<feature type="region of interest" description="Disordered" evidence="1">
    <location>
        <begin position="132"/>
        <end position="155"/>
    </location>
</feature>
<dbReference type="Proteomes" id="UP001304071">
    <property type="component" value="Chromosome 1"/>
</dbReference>
<keyword evidence="3" id="KW-1185">Reference proteome</keyword>
<feature type="compositionally biased region" description="Low complexity" evidence="1">
    <location>
        <begin position="141"/>
        <end position="155"/>
    </location>
</feature>
<feature type="region of interest" description="Disordered" evidence="1">
    <location>
        <begin position="16"/>
        <end position="118"/>
    </location>
</feature>
<dbReference type="EMBL" id="CP138203">
    <property type="protein sequence ID" value="WPC73470.1"/>
    <property type="molecule type" value="Genomic_DNA"/>
</dbReference>
<sequence length="1688" mass="182659">MKFNNSAQLDIAALQATQTAAHESPRPDLQLVQKSATSQHGQVSSLASEGKQAPVPKNLSQQTADPDGQPLAKQAQKPRTSLQDLFKAASSESASNSSTPDNNASTKTIKREATVTSNTKRPSLQALFAADKSHATHHANESSAANAANKTTHTQAATKPVAADVLAAPQLKLTQGKLSIREQTAPGVSTLLSHTLGKPQQNYLAHHTKDEGTQQWLQDKKGRVIFLATDTQSNLVGLHRSSSLPNPSLKLDGHTLEKQHTPSSNVMSQLTGIHKDKEGSLWRVHRDKLFSIDEHGTWQQTDKNVSKLTSQASGDVYGIEDKKQLTLLGQSSLPKSEENIDGYSVNEKGNIALLFKGDDEKNKPGSIELYSSISDTADKAQSLSVHLANAVETDGETPPLHLESIGIDNQHLFAIDKENRLLKADLPKADQSHLELSEITPEHLHQALGKDIKLEGFLHSDDGAIGLLVKDNHGQQHSCPMDSAKNQFTTGWNLSDVLHVDNTQGLSNVDNQTLDVQDFGKQGKLAVHEQTLYAKDPHTQTWREQAKDIDALQRGNDGQAYALQNGKLKKITLSEKSDAISFGDNNLFTLHQTKGNVSLGDGPKGLPEGKLTAAAVINANQHVVLKEDGDLVHTHLHSGTSQAVQPSSTLSQKGIEGKIAQLSVDKDQHLYALTDQGDLFRLDKDQWQNKLRPDEQATWQKVSVPQGEEGSKIHQLSVDDKRNITLTNDKHQSLSLGQDNWSQGHTEPHASGISQRDQLFARLSQATKGTRLTEHGTQINVTAQMGGMSGAEGGQINSKWTSRLKAHVFKPSLEVPRPLQTLGNSVQHKWQGREGLKELYQQQHSLYTELEAQHKQLPTVVKPALQGADLKSRLEKLDLGEQGHALKAAMENLREQVETSAEHQLTALGKHQGIIDKEGALKFDYKPSSTKAAVQTLNPNRSGHNLSNELLNLWKHTPSSPESVPGKMLTSFSALKLDMSHEKTNVPLGRQRDPNDKMSLVKSRLVLDTLTMRKLDTLLTKAESIATDVGTGTSSKAPSSAEATGTLKGTDALSSLEKEFMQLANQGYEQTPVKKASDQGLRSNKEAEAAYDATKYFIGAMHDKDNGVNVITRSALKANDQTELNHQLKALLHSMKPSDDVNMTRGYSVDASVTFIPTPLMGHAVNMFPTAGVSEKRNYTLDFNGQDDGVQVTISGNLGPSASGTFGISKNALPHMLDKSPADLKTSLNNGNQTLTPDIMAGAGLTANMSKVEDHQLTFGLKGHDIDQFIDGLTSGKLTVQDLVSKGQEHANTHGTKTSFSLDLGLNINGRLGFALNKKGSDPSAFMRASAGVNAGINLASANKDSYQSHCIDTAKVNVATKHGLLNTATAGAGFDITAGISHTDKNGTLPATSKIAASVTAAIDNSVKVKGELKTKHADPVTKETLDGLRDTLSGAFPDAKSQKVLKDAKEISAPEKQLSSLQEHFGQSEANNDGQHSALNELHKVNIQQQAVQNKGDIISDTKMVVTNSNPAHLDKLGMVDFLTSLVAPSHRHDLTEQIHAMMQQDPNFASVLDKARTNPNTHAGITLELKDDVRQKLEKEFVSGKVSLNEVKAALENPENRRIKSITIFEKGQHKEGFSAPTPLVSGSSTANIYMERDAGSIAFKYGADQKTPRTYTIGGQAAVDQPQIVKAMTDLKLQGMDVKA</sequence>
<proteinExistence type="predicted"/>
<name>A0ABZ0QC42_9VIBR</name>
<evidence type="ECO:0000256" key="1">
    <source>
        <dbReference type="SAM" id="MobiDB-lite"/>
    </source>
</evidence>
<accession>A0ABZ0QC42</accession>
<feature type="compositionally biased region" description="Low complexity" evidence="1">
    <location>
        <begin position="88"/>
        <end position="98"/>
    </location>
</feature>
<feature type="compositionally biased region" description="Polar residues" evidence="1">
    <location>
        <begin position="32"/>
        <end position="47"/>
    </location>
</feature>
<reference evidence="2 3" key="1">
    <citation type="submission" date="2023-11" db="EMBL/GenBank/DDBJ databases">
        <title>Plant-associative lifestyle of Vibrio porteresiae and its evolutionary dynamics.</title>
        <authorList>
            <person name="Rameshkumar N."/>
            <person name="Kirti K."/>
        </authorList>
    </citation>
    <scope>NUCLEOTIDE SEQUENCE [LARGE SCALE GENOMIC DNA]</scope>
    <source>
        <strain evidence="2 3">MSSRF30</strain>
    </source>
</reference>
<gene>
    <name evidence="2" type="ORF">R8Z52_15330</name>
</gene>
<protein>
    <submittedName>
        <fullName evidence="2">AvrE-family type 3 secretion system effector</fullName>
    </submittedName>
</protein>
<evidence type="ECO:0000313" key="3">
    <source>
        <dbReference type="Proteomes" id="UP001304071"/>
    </source>
</evidence>
<evidence type="ECO:0000313" key="2">
    <source>
        <dbReference type="EMBL" id="WPC73470.1"/>
    </source>
</evidence>
<organism evidence="2 3">
    <name type="scientific">Vibrio porteresiae DSM 19223</name>
    <dbReference type="NCBI Taxonomy" id="1123496"/>
    <lineage>
        <taxon>Bacteria</taxon>
        <taxon>Pseudomonadati</taxon>
        <taxon>Pseudomonadota</taxon>
        <taxon>Gammaproteobacteria</taxon>
        <taxon>Vibrionales</taxon>
        <taxon>Vibrionaceae</taxon>
        <taxon>Vibrio</taxon>
    </lineage>
</organism>